<dbReference type="Proteomes" id="UP000095765">
    <property type="component" value="Unassembled WGS sequence"/>
</dbReference>
<evidence type="ECO:0000313" key="2">
    <source>
        <dbReference type="Proteomes" id="UP000095765"/>
    </source>
</evidence>
<dbReference type="RefSeq" id="WP_021932551.1">
    <property type="nucleotide sequence ID" value="NZ_CABIWA010000044.1"/>
</dbReference>
<dbReference type="EMBL" id="CZBE01000051">
    <property type="protein sequence ID" value="CUQ25930.1"/>
    <property type="molecule type" value="Genomic_DNA"/>
</dbReference>
<dbReference type="AlphaFoldDB" id="A0A174V1K6"/>
<sequence length="230" mass="26249">MDTQNTSRQLRYLEEVRIPLHRAGFGTLPVEGEQLPVLWNGAPLCRITGKGSVFYRREDADTPQAEDALYRVEDIAAKTLEYMAAMETAPQLKASGLDGDYRILADFGATVLAGTPSKYGVQFVTWDWDYDRTGVVHGHYFMENYDAAKQDFATRSGLIPKEQLFSPEQLTEIFRCCADSVDEDFFELTDMQEEMIRGIQQQIRVCVPDLDERVRQQEEALERASQEQTM</sequence>
<gene>
    <name evidence="1" type="ORF">ERS852551_03739</name>
</gene>
<dbReference type="OrthoDB" id="2079759at2"/>
<name>A0A174V1K6_9FIRM</name>
<reference evidence="1 2" key="1">
    <citation type="submission" date="2015-09" db="EMBL/GenBank/DDBJ databases">
        <authorList>
            <consortium name="Pathogen Informatics"/>
        </authorList>
    </citation>
    <scope>NUCLEOTIDE SEQUENCE [LARGE SCALE GENOMIC DNA]</scope>
    <source>
        <strain evidence="1 2">2789STDY5834939</strain>
    </source>
</reference>
<organism evidence="1 2">
    <name type="scientific">Anaerotruncus colihominis</name>
    <dbReference type="NCBI Taxonomy" id="169435"/>
    <lineage>
        <taxon>Bacteria</taxon>
        <taxon>Bacillati</taxon>
        <taxon>Bacillota</taxon>
        <taxon>Clostridia</taxon>
        <taxon>Eubacteriales</taxon>
        <taxon>Oscillospiraceae</taxon>
        <taxon>Anaerotruncus</taxon>
    </lineage>
</organism>
<protein>
    <submittedName>
        <fullName evidence="1">Uncharacterized protein</fullName>
    </submittedName>
</protein>
<proteinExistence type="predicted"/>
<evidence type="ECO:0000313" key="1">
    <source>
        <dbReference type="EMBL" id="CUQ25930.1"/>
    </source>
</evidence>
<accession>A0A174V1K6</accession>